<evidence type="ECO:0000313" key="2">
    <source>
        <dbReference type="EMBL" id="TFF67333.1"/>
    </source>
</evidence>
<dbReference type="InterPro" id="IPR039523">
    <property type="entry name" value="RimK-rel_E_lig_ATP-grasp"/>
</dbReference>
<name>A0A4R9C4B4_9FIRM</name>
<reference evidence="2 3" key="1">
    <citation type="submission" date="2019-01" db="EMBL/GenBank/DDBJ databases">
        <title>Draft Genome Sequences of Helcococcus ovis Strains Isolated from the Uterus and Vagina of Dairy Cows with Metritis.</title>
        <authorList>
            <person name="Cunha F."/>
            <person name="Jeon S.J."/>
            <person name="Kutzer P."/>
            <person name="Galvao K.N."/>
        </authorList>
    </citation>
    <scope>NUCLEOTIDE SEQUENCE [LARGE SCALE GENOMIC DNA]</scope>
    <source>
        <strain evidence="2 3">KG-37</strain>
    </source>
</reference>
<sequence>MMKKNTFGSKLVRLQEKLRIIKLKNKERSYLKYKMEKNGYYEGSDEEYNKVVVPFWSKYGMKPDKKWFQYSGYKKQKFDPYMIPDDFYYAELNRFLNDSRYDEFLDNKIYFEYFLPEAKKANTIIKYAHGFYRTKEDKLVSKREAINILKKYGKIIIKPSDKMKGIGIDLIDFSSDEEKAILKFEEKVKGGDFVAQELIKQSEQMNKLNPSSVNTIRPMTFIINNEVVVLSKILRIGAEGALVDNYSSGGKSRPIDDEGYLEDYEFVNDRKVDFDVNGNKIQKEKLIGYEKVELLAKQYHKKFPHLRIIGWDFAIDENYEPVLIELNGYVGDNQREDGHGTFGKYTEQVLNEYFENKKNKI</sequence>
<dbReference type="Proteomes" id="UP000297454">
    <property type="component" value="Unassembled WGS sequence"/>
</dbReference>
<dbReference type="SUPFAM" id="SSF56059">
    <property type="entry name" value="Glutathione synthetase ATP-binding domain-like"/>
    <property type="match status" value="1"/>
</dbReference>
<evidence type="ECO:0000313" key="3">
    <source>
        <dbReference type="Proteomes" id="UP000297454"/>
    </source>
</evidence>
<dbReference type="OrthoDB" id="8736147at2"/>
<dbReference type="Pfam" id="PF14397">
    <property type="entry name" value="ATPgrasp_ST"/>
    <property type="match status" value="1"/>
</dbReference>
<proteinExistence type="predicted"/>
<accession>A0A4R9C4B4</accession>
<keyword evidence="3" id="KW-1185">Reference proteome</keyword>
<protein>
    <recommendedName>
        <fullName evidence="1">Alpha-L-glutamate ligase-related protein ATP-grasp domain-containing protein</fullName>
    </recommendedName>
</protein>
<gene>
    <name evidence="2" type="ORF">EQF91_01540</name>
</gene>
<dbReference type="EMBL" id="SCFR01000003">
    <property type="protein sequence ID" value="TFF67333.1"/>
    <property type="molecule type" value="Genomic_DNA"/>
</dbReference>
<organism evidence="2 3">
    <name type="scientific">Helcococcus ovis</name>
    <dbReference type="NCBI Taxonomy" id="72026"/>
    <lineage>
        <taxon>Bacteria</taxon>
        <taxon>Bacillati</taxon>
        <taxon>Bacillota</taxon>
        <taxon>Tissierellia</taxon>
        <taxon>Tissierellales</taxon>
        <taxon>Peptoniphilaceae</taxon>
        <taxon>Helcococcus</taxon>
    </lineage>
</organism>
<feature type="domain" description="Alpha-L-glutamate ligase-related protein ATP-grasp" evidence="1">
    <location>
        <begin position="90"/>
        <end position="328"/>
    </location>
</feature>
<evidence type="ECO:0000259" key="1">
    <source>
        <dbReference type="Pfam" id="PF14397"/>
    </source>
</evidence>
<comment type="caution">
    <text evidence="2">The sequence shown here is derived from an EMBL/GenBank/DDBJ whole genome shotgun (WGS) entry which is preliminary data.</text>
</comment>
<dbReference type="AlphaFoldDB" id="A0A4R9C4B4"/>